<dbReference type="GO" id="GO:0016491">
    <property type="term" value="F:oxidoreductase activity"/>
    <property type="evidence" value="ECO:0007669"/>
    <property type="project" value="UniProtKB-KW"/>
</dbReference>
<evidence type="ECO:0000259" key="5">
    <source>
        <dbReference type="Pfam" id="PF00107"/>
    </source>
</evidence>
<feature type="domain" description="Alcohol dehydrogenase-like N-terminal" evidence="6">
    <location>
        <begin position="26"/>
        <end position="127"/>
    </location>
</feature>
<gene>
    <name evidence="7" type="ORF">SAMN05660742_11393</name>
</gene>
<feature type="domain" description="Alcohol dehydrogenase-like C-terminal" evidence="5">
    <location>
        <begin position="176"/>
        <end position="308"/>
    </location>
</feature>
<keyword evidence="3" id="KW-0560">Oxidoreductase</keyword>
<dbReference type="GO" id="GO:0008270">
    <property type="term" value="F:zinc ion binding"/>
    <property type="evidence" value="ECO:0007669"/>
    <property type="project" value="InterPro"/>
</dbReference>
<dbReference type="SUPFAM" id="SSF51735">
    <property type="entry name" value="NAD(P)-binding Rossmann-fold domains"/>
    <property type="match status" value="1"/>
</dbReference>
<evidence type="ECO:0000313" key="7">
    <source>
        <dbReference type="EMBL" id="SEJ67644.1"/>
    </source>
</evidence>
<dbReference type="PROSITE" id="PS00059">
    <property type="entry name" value="ADH_ZINC"/>
    <property type="match status" value="1"/>
</dbReference>
<keyword evidence="1 4" id="KW-0479">Metal-binding</keyword>
<dbReference type="InterPro" id="IPR013154">
    <property type="entry name" value="ADH-like_N"/>
</dbReference>
<dbReference type="EMBL" id="FNZK01000013">
    <property type="protein sequence ID" value="SEJ67644.1"/>
    <property type="molecule type" value="Genomic_DNA"/>
</dbReference>
<name>A0A1H7ASN5_9FIRM</name>
<dbReference type="AlphaFoldDB" id="A0A1H7ASN5"/>
<dbReference type="Pfam" id="PF08240">
    <property type="entry name" value="ADH_N"/>
    <property type="match status" value="1"/>
</dbReference>
<dbReference type="RefSeq" id="WP_091832601.1">
    <property type="nucleotide sequence ID" value="NZ_FNZK01000013.1"/>
</dbReference>
<comment type="cofactor">
    <cofactor evidence="4">
        <name>Zn(2+)</name>
        <dbReference type="ChEBI" id="CHEBI:29105"/>
    </cofactor>
</comment>
<dbReference type="PANTHER" id="PTHR43401:SF2">
    <property type="entry name" value="L-THREONINE 3-DEHYDROGENASE"/>
    <property type="match status" value="1"/>
</dbReference>
<dbReference type="InterPro" id="IPR011032">
    <property type="entry name" value="GroES-like_sf"/>
</dbReference>
<dbReference type="Gene3D" id="3.40.50.720">
    <property type="entry name" value="NAD(P)-binding Rossmann-like Domain"/>
    <property type="match status" value="1"/>
</dbReference>
<comment type="similarity">
    <text evidence="4">Belongs to the zinc-containing alcohol dehydrogenase family.</text>
</comment>
<keyword evidence="2 4" id="KW-0862">Zinc</keyword>
<dbReference type="Gene3D" id="3.90.180.10">
    <property type="entry name" value="Medium-chain alcohol dehydrogenases, catalytic domain"/>
    <property type="match status" value="1"/>
</dbReference>
<evidence type="ECO:0000259" key="6">
    <source>
        <dbReference type="Pfam" id="PF08240"/>
    </source>
</evidence>
<evidence type="ECO:0000256" key="3">
    <source>
        <dbReference type="ARBA" id="ARBA00023002"/>
    </source>
</evidence>
<protein>
    <submittedName>
        <fullName evidence="7">L-iditol 2-dehydrogenase</fullName>
    </submittedName>
</protein>
<dbReference type="InterPro" id="IPR050129">
    <property type="entry name" value="Zn_alcohol_dh"/>
</dbReference>
<dbReference type="PANTHER" id="PTHR43401">
    <property type="entry name" value="L-THREONINE 3-DEHYDROGENASE"/>
    <property type="match status" value="1"/>
</dbReference>
<evidence type="ECO:0000313" key="8">
    <source>
        <dbReference type="Proteomes" id="UP000199662"/>
    </source>
</evidence>
<dbReference type="InterPro" id="IPR002328">
    <property type="entry name" value="ADH_Zn_CS"/>
</dbReference>
<dbReference type="InterPro" id="IPR013149">
    <property type="entry name" value="ADH-like_C"/>
</dbReference>
<reference evidence="7 8" key="1">
    <citation type="submission" date="2016-10" db="EMBL/GenBank/DDBJ databases">
        <authorList>
            <person name="de Groot N.N."/>
        </authorList>
    </citation>
    <scope>NUCLEOTIDE SEQUENCE [LARGE SCALE GENOMIC DNA]</scope>
    <source>
        <strain evidence="7 8">DSM 2179</strain>
    </source>
</reference>
<evidence type="ECO:0000256" key="2">
    <source>
        <dbReference type="ARBA" id="ARBA00022833"/>
    </source>
</evidence>
<dbReference type="InterPro" id="IPR036291">
    <property type="entry name" value="NAD(P)-bd_dom_sf"/>
</dbReference>
<dbReference type="Pfam" id="PF00107">
    <property type="entry name" value="ADH_zinc_N"/>
    <property type="match status" value="1"/>
</dbReference>
<sequence>MKAIVFKGPKDFEMQEIPMPLCPEEGILVKVKAVGLCGSDIRTFDVGHGKLIPPQVIGHEVAGVIESIGKNISDFSVGDKVAVNPIIPCGHCDYCKIGFGNHCQELEFLGTTIPGGYAQYVAIPKVALANDCVIKITNNLPMEQVPLAETTASVICAQKNMGVGKGDTVLIFGAGPIGCLHAVIAKARGAKKVIMSEINESRLDLVRRFTSIDVFVDSSQQDVHEIVLAETNNLGADAAIVACPVGLVQEQAIDMVRKRGRVCFFGGLPINNCHINLNSNRIHYDEIAIYGAFAYAPKDFIEAFHLISEGKVPAAEFVTHILPLKDIAEGIDIIKKGLGIKVVLKPWD</sequence>
<organism evidence="7 8">
    <name type="scientific">Propionispira arboris</name>
    <dbReference type="NCBI Taxonomy" id="84035"/>
    <lineage>
        <taxon>Bacteria</taxon>
        <taxon>Bacillati</taxon>
        <taxon>Bacillota</taxon>
        <taxon>Negativicutes</taxon>
        <taxon>Selenomonadales</taxon>
        <taxon>Selenomonadaceae</taxon>
        <taxon>Propionispira</taxon>
    </lineage>
</organism>
<proteinExistence type="inferred from homology"/>
<dbReference type="STRING" id="84035.SAMN05660742_11393"/>
<evidence type="ECO:0000256" key="4">
    <source>
        <dbReference type="RuleBase" id="RU361277"/>
    </source>
</evidence>
<keyword evidence="8" id="KW-1185">Reference proteome</keyword>
<dbReference type="Proteomes" id="UP000199662">
    <property type="component" value="Unassembled WGS sequence"/>
</dbReference>
<evidence type="ECO:0000256" key="1">
    <source>
        <dbReference type="ARBA" id="ARBA00022723"/>
    </source>
</evidence>
<dbReference type="SUPFAM" id="SSF50129">
    <property type="entry name" value="GroES-like"/>
    <property type="match status" value="1"/>
</dbReference>
<accession>A0A1H7ASN5</accession>